<dbReference type="EMBL" id="CP014796">
    <property type="protein sequence ID" value="APX24701.1"/>
    <property type="molecule type" value="Genomic_DNA"/>
</dbReference>
<dbReference type="PROSITE" id="PS50059">
    <property type="entry name" value="FKBP_PPIASE"/>
    <property type="match status" value="1"/>
</dbReference>
<evidence type="ECO:0000256" key="6">
    <source>
        <dbReference type="ARBA" id="ARBA00023110"/>
    </source>
</evidence>
<evidence type="ECO:0000256" key="13">
    <source>
        <dbReference type="PROSITE-ProRule" id="PRU00277"/>
    </source>
</evidence>
<dbReference type="Proteomes" id="UP000186559">
    <property type="component" value="Chromosome"/>
</dbReference>
<evidence type="ECO:0000256" key="7">
    <source>
        <dbReference type="ARBA" id="ARBA00023186"/>
    </source>
</evidence>
<dbReference type="Gene3D" id="3.10.50.40">
    <property type="match status" value="1"/>
</dbReference>
<dbReference type="Gene3D" id="3.30.70.1050">
    <property type="entry name" value="Trigger factor ribosome-binding domain"/>
    <property type="match status" value="1"/>
</dbReference>
<keyword evidence="8 12" id="KW-0413">Isomerase</keyword>
<evidence type="ECO:0000259" key="15">
    <source>
        <dbReference type="PROSITE" id="PS50059"/>
    </source>
</evidence>
<dbReference type="KEGG" id="tpro:Ga0080559_TMP3905"/>
<comment type="function">
    <text evidence="10 12">Involved in protein export. Acts as a chaperone by maintaining the newly synthesized protein in an open conformation. Functions as a peptidyl-prolyl cis-trans isomerase.</text>
</comment>
<keyword evidence="9 12" id="KW-0131">Cell cycle</keyword>
<keyword evidence="17" id="KW-1185">Reference proteome</keyword>
<accession>A0A1U7D962</accession>
<dbReference type="InterPro" id="IPR036611">
    <property type="entry name" value="Trigger_fac_ribosome-bd_sf"/>
</dbReference>
<dbReference type="HAMAP" id="MF_00303">
    <property type="entry name" value="Trigger_factor_Tig"/>
    <property type="match status" value="1"/>
</dbReference>
<name>A0A1U7D962_9RHOB</name>
<organism evidence="16 17">
    <name type="scientific">Salipiger profundus</name>
    <dbReference type="NCBI Taxonomy" id="1229727"/>
    <lineage>
        <taxon>Bacteria</taxon>
        <taxon>Pseudomonadati</taxon>
        <taxon>Pseudomonadota</taxon>
        <taxon>Alphaproteobacteria</taxon>
        <taxon>Rhodobacterales</taxon>
        <taxon>Roseobacteraceae</taxon>
        <taxon>Salipiger</taxon>
    </lineage>
</organism>
<comment type="subcellular location">
    <subcellularLocation>
        <location evidence="12">Cytoplasm</location>
    </subcellularLocation>
    <text evidence="12">About half TF is bound to the ribosome near the polypeptide exit tunnel while the other half is free in the cytoplasm.</text>
</comment>
<dbReference type="InterPro" id="IPR001179">
    <property type="entry name" value="PPIase_FKBP_dom"/>
</dbReference>
<evidence type="ECO:0000256" key="10">
    <source>
        <dbReference type="ARBA" id="ARBA00024849"/>
    </source>
</evidence>
<dbReference type="Pfam" id="PF05697">
    <property type="entry name" value="Trigger_N"/>
    <property type="match status" value="1"/>
</dbReference>
<evidence type="ECO:0000256" key="11">
    <source>
        <dbReference type="ARBA" id="ARBA00029986"/>
    </source>
</evidence>
<protein>
    <recommendedName>
        <fullName evidence="4 12">Trigger factor</fullName>
        <shortName evidence="12">TF</shortName>
        <ecNumber evidence="3 12">5.2.1.8</ecNumber>
    </recommendedName>
    <alternativeName>
        <fullName evidence="11 12">PPIase</fullName>
    </alternativeName>
</protein>
<evidence type="ECO:0000256" key="2">
    <source>
        <dbReference type="ARBA" id="ARBA00005464"/>
    </source>
</evidence>
<dbReference type="InterPro" id="IPR046357">
    <property type="entry name" value="PPIase_dom_sf"/>
</dbReference>
<dbReference type="Pfam" id="PF05698">
    <property type="entry name" value="Trigger_C"/>
    <property type="match status" value="1"/>
</dbReference>
<comment type="catalytic activity">
    <reaction evidence="1 12 13">
        <text>[protein]-peptidylproline (omega=180) = [protein]-peptidylproline (omega=0)</text>
        <dbReference type="Rhea" id="RHEA:16237"/>
        <dbReference type="Rhea" id="RHEA-COMP:10747"/>
        <dbReference type="Rhea" id="RHEA-COMP:10748"/>
        <dbReference type="ChEBI" id="CHEBI:83833"/>
        <dbReference type="ChEBI" id="CHEBI:83834"/>
        <dbReference type="EC" id="5.2.1.8"/>
    </reaction>
</comment>
<dbReference type="SUPFAM" id="SSF102735">
    <property type="entry name" value="Trigger factor ribosome-binding domain"/>
    <property type="match status" value="1"/>
</dbReference>
<dbReference type="GO" id="GO:0005737">
    <property type="term" value="C:cytoplasm"/>
    <property type="evidence" value="ECO:0007669"/>
    <property type="project" value="UniProtKB-SubCell"/>
</dbReference>
<evidence type="ECO:0000256" key="3">
    <source>
        <dbReference type="ARBA" id="ARBA00013194"/>
    </source>
</evidence>
<keyword evidence="6 12" id="KW-0697">Rotamase</keyword>
<evidence type="ECO:0000256" key="9">
    <source>
        <dbReference type="ARBA" id="ARBA00023306"/>
    </source>
</evidence>
<dbReference type="PIRSF" id="PIRSF003095">
    <property type="entry name" value="Trigger_factor"/>
    <property type="match status" value="1"/>
</dbReference>
<keyword evidence="7 12" id="KW-0143">Chaperone</keyword>
<evidence type="ECO:0000256" key="1">
    <source>
        <dbReference type="ARBA" id="ARBA00000971"/>
    </source>
</evidence>
<dbReference type="FunFam" id="3.10.50.40:FF:000001">
    <property type="entry name" value="Trigger factor"/>
    <property type="match status" value="1"/>
</dbReference>
<evidence type="ECO:0000256" key="5">
    <source>
        <dbReference type="ARBA" id="ARBA00022618"/>
    </source>
</evidence>
<dbReference type="InterPro" id="IPR027304">
    <property type="entry name" value="Trigger_fact/SurA_dom_sf"/>
</dbReference>
<dbReference type="Gene3D" id="1.10.3120.10">
    <property type="entry name" value="Trigger factor, C-terminal domain"/>
    <property type="match status" value="1"/>
</dbReference>
<dbReference type="AlphaFoldDB" id="A0A1U7D962"/>
<gene>
    <name evidence="12" type="primary">tig</name>
    <name evidence="16" type="ORF">Ga0080559_TMP3905</name>
</gene>
<dbReference type="InterPro" id="IPR037041">
    <property type="entry name" value="Trigger_fac_C_sf"/>
</dbReference>
<dbReference type="GO" id="GO:0051301">
    <property type="term" value="P:cell division"/>
    <property type="evidence" value="ECO:0007669"/>
    <property type="project" value="UniProtKB-KW"/>
</dbReference>
<proteinExistence type="inferred from homology"/>
<dbReference type="GO" id="GO:0006457">
    <property type="term" value="P:protein folding"/>
    <property type="evidence" value="ECO:0007669"/>
    <property type="project" value="UniProtKB-UniRule"/>
</dbReference>
<dbReference type="InterPro" id="IPR008880">
    <property type="entry name" value="Trigger_fac_C"/>
</dbReference>
<dbReference type="SUPFAM" id="SSF109998">
    <property type="entry name" value="Triger factor/SurA peptide-binding domain-like"/>
    <property type="match status" value="1"/>
</dbReference>
<comment type="similarity">
    <text evidence="2 12 14">Belongs to the FKBP-type PPIase family. Tig subfamily.</text>
</comment>
<dbReference type="SUPFAM" id="SSF54534">
    <property type="entry name" value="FKBP-like"/>
    <property type="match status" value="1"/>
</dbReference>
<dbReference type="Pfam" id="PF00254">
    <property type="entry name" value="FKBP_C"/>
    <property type="match status" value="1"/>
</dbReference>
<dbReference type="RefSeq" id="WP_076624494.1">
    <property type="nucleotide sequence ID" value="NZ_BMEW01000001.1"/>
</dbReference>
<dbReference type="GO" id="GO:0003755">
    <property type="term" value="F:peptidyl-prolyl cis-trans isomerase activity"/>
    <property type="evidence" value="ECO:0007669"/>
    <property type="project" value="UniProtKB-UniRule"/>
</dbReference>
<sequence>MQVTETLNEGLKRAYELILTAEELDAKVNAKLKEAQPEIEMKGFRKGKVPMPLLKKQFGQRLIGESMQEAVDEAMSKHFEDSGDRPALQPKIEMKNEDWKEGDDVNVEMSYEKLPEVPEVDMSAIEVEKLVAKADDGAVDEALASLAETAQDYKDRDEGAEAVDGDQVVIDFVGKVDGEPFEGGAAEDYPLVLGSNSFIPGFEEQLVGVKAGDEKAVEVSFPEEYGAENLAGKAAVFDVTVKAVKEPVAAEIDDEMAKKFGAEDLEALKGQIRERLEAEYAGAARQVMKREMLDKLDALVSFDLPPSLVDAEAKQIAHQLYHEEHPEDHGHDHGEIEPTDEHVKLAERRVRLGLLLAEIGQKAEVEVTDAEMTQAIMNQARQYPGQERAFFDFVRQNQQMQQQLRAPIFEDKVIDHIAEQAQVTEKEVSKEELQTAVEELDDE</sequence>
<comment type="domain">
    <text evidence="12">Consists of 3 domains; the N-terminus binds the ribosome, the middle domain has PPIase activity, while the C-terminus has intrinsic chaperone activity on its own.</text>
</comment>
<reference evidence="16 17" key="1">
    <citation type="submission" date="2016-03" db="EMBL/GenBank/DDBJ databases">
        <title>Deep-sea bacteria in the southern Pacific.</title>
        <authorList>
            <person name="Tang K."/>
        </authorList>
    </citation>
    <scope>NUCLEOTIDE SEQUENCE [LARGE SCALE GENOMIC DNA]</scope>
    <source>
        <strain evidence="16 17">JLT2016</strain>
    </source>
</reference>
<evidence type="ECO:0000256" key="4">
    <source>
        <dbReference type="ARBA" id="ARBA00016902"/>
    </source>
</evidence>
<evidence type="ECO:0000313" key="17">
    <source>
        <dbReference type="Proteomes" id="UP000186559"/>
    </source>
</evidence>
<dbReference type="EC" id="5.2.1.8" evidence="3 12"/>
<dbReference type="InterPro" id="IPR005215">
    <property type="entry name" value="Trig_fac"/>
</dbReference>
<dbReference type="OrthoDB" id="9767721at2"/>
<evidence type="ECO:0000313" key="16">
    <source>
        <dbReference type="EMBL" id="APX24701.1"/>
    </source>
</evidence>
<evidence type="ECO:0000256" key="12">
    <source>
        <dbReference type="HAMAP-Rule" id="MF_00303"/>
    </source>
</evidence>
<dbReference type="GO" id="GO:0015031">
    <property type="term" value="P:protein transport"/>
    <property type="evidence" value="ECO:0007669"/>
    <property type="project" value="UniProtKB-UniRule"/>
</dbReference>
<feature type="domain" description="PPIase FKBP-type" evidence="15">
    <location>
        <begin position="165"/>
        <end position="245"/>
    </location>
</feature>
<dbReference type="NCBIfam" id="TIGR00115">
    <property type="entry name" value="tig"/>
    <property type="match status" value="1"/>
</dbReference>
<keyword evidence="5 12" id="KW-0132">Cell division</keyword>
<dbReference type="InterPro" id="IPR008881">
    <property type="entry name" value="Trigger_fac_ribosome-bd_bac"/>
</dbReference>
<dbReference type="STRING" id="1229727.Ga0080559_TMP3905"/>
<evidence type="ECO:0000256" key="14">
    <source>
        <dbReference type="RuleBase" id="RU003914"/>
    </source>
</evidence>
<keyword evidence="12" id="KW-0963">Cytoplasm</keyword>
<evidence type="ECO:0000256" key="8">
    <source>
        <dbReference type="ARBA" id="ARBA00023235"/>
    </source>
</evidence>